<dbReference type="EMBL" id="BGPR01038356">
    <property type="protein sequence ID" value="GBO14196.1"/>
    <property type="molecule type" value="Genomic_DNA"/>
</dbReference>
<accession>A0A4Y2UTG4</accession>
<dbReference type="Proteomes" id="UP000499080">
    <property type="component" value="Unassembled WGS sequence"/>
</dbReference>
<keyword evidence="3" id="KW-1185">Reference proteome</keyword>
<comment type="caution">
    <text evidence="2">The sequence shown here is derived from an EMBL/GenBank/DDBJ whole genome shotgun (WGS) entry which is preliminary data.</text>
</comment>
<proteinExistence type="predicted"/>
<protein>
    <submittedName>
        <fullName evidence="2">Uncharacterized protein</fullName>
    </submittedName>
</protein>
<evidence type="ECO:0000313" key="1">
    <source>
        <dbReference type="EMBL" id="GBO14196.1"/>
    </source>
</evidence>
<gene>
    <name evidence="2" type="ORF">AVEN_136754_1</name>
    <name evidence="1" type="ORF">AVEN_63955_1</name>
</gene>
<dbReference type="EMBL" id="BGPR01039508">
    <property type="protein sequence ID" value="GBO15471.1"/>
    <property type="molecule type" value="Genomic_DNA"/>
</dbReference>
<organism evidence="2 3">
    <name type="scientific">Araneus ventricosus</name>
    <name type="common">Orbweaver spider</name>
    <name type="synonym">Epeira ventricosa</name>
    <dbReference type="NCBI Taxonomy" id="182803"/>
    <lineage>
        <taxon>Eukaryota</taxon>
        <taxon>Metazoa</taxon>
        <taxon>Ecdysozoa</taxon>
        <taxon>Arthropoda</taxon>
        <taxon>Chelicerata</taxon>
        <taxon>Arachnida</taxon>
        <taxon>Araneae</taxon>
        <taxon>Araneomorphae</taxon>
        <taxon>Entelegynae</taxon>
        <taxon>Araneoidea</taxon>
        <taxon>Araneidae</taxon>
        <taxon>Araneus</taxon>
    </lineage>
</organism>
<dbReference type="AlphaFoldDB" id="A0A4Y2UTG4"/>
<name>A0A4Y2UTG4_ARAVE</name>
<sequence length="108" mass="11973">MQVTRRYGALNVATGDSNVSVNMATVQQKVSIWLPCSRKCQYDYCAAGGVNMATVQQKVSIWLPCSRKCQYGYRAAEGTSSISLVPRKQINCSSSKVSCNSFRLEHRN</sequence>
<reference evidence="2 3" key="1">
    <citation type="journal article" date="2019" name="Sci. Rep.">
        <title>Orb-weaving spider Araneus ventricosus genome elucidates the spidroin gene catalogue.</title>
        <authorList>
            <person name="Kono N."/>
            <person name="Nakamura H."/>
            <person name="Ohtoshi R."/>
            <person name="Moran D.A.P."/>
            <person name="Shinohara A."/>
            <person name="Yoshida Y."/>
            <person name="Fujiwara M."/>
            <person name="Mori M."/>
            <person name="Tomita M."/>
            <person name="Arakawa K."/>
        </authorList>
    </citation>
    <scope>NUCLEOTIDE SEQUENCE [LARGE SCALE GENOMIC DNA]</scope>
</reference>
<evidence type="ECO:0000313" key="3">
    <source>
        <dbReference type="Proteomes" id="UP000499080"/>
    </source>
</evidence>
<evidence type="ECO:0000313" key="2">
    <source>
        <dbReference type="EMBL" id="GBO15471.1"/>
    </source>
</evidence>